<accession>A0AC35F271</accession>
<reference evidence="2" key="1">
    <citation type="submission" date="2022-11" db="UniProtKB">
        <authorList>
            <consortium name="WormBaseParasite"/>
        </authorList>
    </citation>
    <scope>IDENTIFICATION</scope>
</reference>
<proteinExistence type="predicted"/>
<name>A0AC35F271_9BILA</name>
<dbReference type="WBParaSite" id="PS1159_v2.g13108.t1">
    <property type="protein sequence ID" value="PS1159_v2.g13108.t1"/>
    <property type="gene ID" value="PS1159_v2.g13108"/>
</dbReference>
<organism evidence="1 2">
    <name type="scientific">Panagrolaimus sp. PS1159</name>
    <dbReference type="NCBI Taxonomy" id="55785"/>
    <lineage>
        <taxon>Eukaryota</taxon>
        <taxon>Metazoa</taxon>
        <taxon>Ecdysozoa</taxon>
        <taxon>Nematoda</taxon>
        <taxon>Chromadorea</taxon>
        <taxon>Rhabditida</taxon>
        <taxon>Tylenchina</taxon>
        <taxon>Panagrolaimomorpha</taxon>
        <taxon>Panagrolaimoidea</taxon>
        <taxon>Panagrolaimidae</taxon>
        <taxon>Panagrolaimus</taxon>
    </lineage>
</organism>
<dbReference type="Proteomes" id="UP000887580">
    <property type="component" value="Unplaced"/>
</dbReference>
<protein>
    <submittedName>
        <fullName evidence="2">Uncharacterized protein</fullName>
    </submittedName>
</protein>
<evidence type="ECO:0000313" key="2">
    <source>
        <dbReference type="WBParaSite" id="PS1159_v2.g13108.t1"/>
    </source>
</evidence>
<evidence type="ECO:0000313" key="1">
    <source>
        <dbReference type="Proteomes" id="UP000887580"/>
    </source>
</evidence>
<sequence>MVSLKIFGVFFMLFLKLSFSNAEDCENLDCNKTSWIKIFELLEKYEISAEYESFQNDFDQQNQTLDNTTTFENNTSNSTAGEEREYAEIYDQIDLVQRIMFGIVIIFEVFTVLFFFNEFSKKESEFRGAYYVMLAVGMCTDIMGHTSELVQFYYYDKVGE</sequence>